<feature type="transmembrane region" description="Helical" evidence="1">
    <location>
        <begin position="93"/>
        <end position="114"/>
    </location>
</feature>
<dbReference type="Pfam" id="PF13301">
    <property type="entry name" value="DUF4079"/>
    <property type="match status" value="1"/>
</dbReference>
<keyword evidence="3" id="KW-1185">Reference proteome</keyword>
<proteinExistence type="predicted"/>
<evidence type="ECO:0000313" key="2">
    <source>
        <dbReference type="EMBL" id="NHC37486.1"/>
    </source>
</evidence>
<keyword evidence="1" id="KW-0812">Transmembrane</keyword>
<name>A0A9X5I6U7_9CYAN</name>
<evidence type="ECO:0000256" key="1">
    <source>
        <dbReference type="SAM" id="Phobius"/>
    </source>
</evidence>
<reference evidence="2 3" key="1">
    <citation type="journal article" date="2015" name="Genome Announc.">
        <title>Draft Genome Sequence of the Terrestrial Cyanobacterium Scytonema millei VB511283, Isolated from Eastern India.</title>
        <authorList>
            <person name="Sen D."/>
            <person name="Chandrababunaidu M.M."/>
            <person name="Singh D."/>
            <person name="Sanghi N."/>
            <person name="Ghorai A."/>
            <person name="Mishra G.P."/>
            <person name="Madduluri M."/>
            <person name="Adhikary S.P."/>
            <person name="Tripathy S."/>
        </authorList>
    </citation>
    <scope>NUCLEOTIDE SEQUENCE [LARGE SCALE GENOMIC DNA]</scope>
    <source>
        <strain evidence="2 3">VB511283</strain>
    </source>
</reference>
<feature type="transmembrane region" description="Helical" evidence="1">
    <location>
        <begin position="12"/>
        <end position="32"/>
    </location>
</feature>
<dbReference type="AlphaFoldDB" id="A0A9X5I6U7"/>
<feature type="transmembrane region" description="Helical" evidence="1">
    <location>
        <begin position="121"/>
        <end position="139"/>
    </location>
</feature>
<evidence type="ECO:0000313" key="3">
    <source>
        <dbReference type="Proteomes" id="UP000031532"/>
    </source>
</evidence>
<feature type="transmembrane region" description="Helical" evidence="1">
    <location>
        <begin position="63"/>
        <end position="81"/>
    </location>
</feature>
<gene>
    <name evidence="2" type="ORF">QH73_0023095</name>
</gene>
<dbReference type="EMBL" id="JTJC03000008">
    <property type="protein sequence ID" value="NHC37486.1"/>
    <property type="molecule type" value="Genomic_DNA"/>
</dbReference>
<feature type="transmembrane region" description="Helical" evidence="1">
    <location>
        <begin position="183"/>
        <end position="203"/>
    </location>
</feature>
<keyword evidence="1" id="KW-0472">Membrane</keyword>
<dbReference type="Proteomes" id="UP000031532">
    <property type="component" value="Unassembled WGS sequence"/>
</dbReference>
<organism evidence="2 3">
    <name type="scientific">Scytonema millei VB511283</name>
    <dbReference type="NCBI Taxonomy" id="1245923"/>
    <lineage>
        <taxon>Bacteria</taxon>
        <taxon>Bacillati</taxon>
        <taxon>Cyanobacteriota</taxon>
        <taxon>Cyanophyceae</taxon>
        <taxon>Nostocales</taxon>
        <taxon>Scytonemataceae</taxon>
        <taxon>Scytonema</taxon>
    </lineage>
</organism>
<dbReference type="OrthoDB" id="507684at2"/>
<dbReference type="InterPro" id="IPR025067">
    <property type="entry name" value="DUF4079"/>
</dbReference>
<protein>
    <submittedName>
        <fullName evidence="2">DUF4079 domain-containing protein</fullName>
    </submittedName>
</protein>
<dbReference type="RefSeq" id="WP_039714293.1">
    <property type="nucleotide sequence ID" value="NZ_JTJC03000008.1"/>
</dbReference>
<accession>A0A9X5I6U7</accession>
<comment type="caution">
    <text evidence="2">The sequence shown here is derived from an EMBL/GenBank/DDBJ whole genome shotgun (WGS) entry which is preliminary data.</text>
</comment>
<feature type="transmembrane region" description="Helical" evidence="1">
    <location>
        <begin position="151"/>
        <end position="171"/>
    </location>
</feature>
<keyword evidence="1" id="KW-1133">Transmembrane helix</keyword>
<sequence length="246" mass="27958">MVDLLDAWRLLHPAIAVTFIFPLIGIVANFAWQTRQRRLQAKGGDKSKIPPTVGTEHNKFGKWLAGGVVGLALVGLARPIFSHIATNQIWSKNPFQVIFITLMFGATIASLVLLYRAKQKLWRGVFATLTGMGLVILGFQEGVFRRDNEWFISHFYIGLTAAMLMIFSLAIMQDIYQDRSHRWRIVHAILNSIALLLFIGQGMTGTRDLLEIPLHWQEPFIYKCDFNQKTCPTPTSMTGEWRIARE</sequence>